<gene>
    <name evidence="5" type="primary">dsc3</name>
    <name evidence="4" type="ORF">SJAG_02703</name>
</gene>
<dbReference type="JaponicusDB" id="SJAG_02703">
    <property type="gene designation" value="dsc3"/>
</dbReference>
<evidence type="ECO:0000313" key="4">
    <source>
        <dbReference type="EMBL" id="EEB07606.1"/>
    </source>
</evidence>
<feature type="transmembrane region" description="Helical" evidence="1">
    <location>
        <begin position="193"/>
        <end position="211"/>
    </location>
</feature>
<dbReference type="HOGENOM" id="CLU_035821_1_1_1"/>
<evidence type="ECO:0000259" key="2">
    <source>
        <dbReference type="Pfam" id="PF10302"/>
    </source>
</evidence>
<dbReference type="EMBL" id="KE651166">
    <property type="protein sequence ID" value="EEB07606.1"/>
    <property type="molecule type" value="Genomic_DNA"/>
</dbReference>
<protein>
    <submittedName>
        <fullName evidence="4">Fungal protein</fullName>
    </submittedName>
</protein>
<feature type="transmembrane region" description="Helical" evidence="1">
    <location>
        <begin position="223"/>
        <end position="242"/>
    </location>
</feature>
<dbReference type="PANTHER" id="PTHR28049:SF1">
    <property type="entry name" value="DSC E3 UBIQUITIN LIGASE COMPLEX SUBUNIT 3"/>
    <property type="match status" value="1"/>
</dbReference>
<dbReference type="GO" id="GO:0032933">
    <property type="term" value="P:SREBP signaling pathway"/>
    <property type="evidence" value="ECO:0007669"/>
    <property type="project" value="EnsemblFungi"/>
</dbReference>
<dbReference type="VEuPathDB" id="FungiDB:SJAG_02703"/>
<evidence type="ECO:0000259" key="3">
    <source>
        <dbReference type="Pfam" id="PF13373"/>
    </source>
</evidence>
<evidence type="ECO:0000256" key="1">
    <source>
        <dbReference type="SAM" id="Phobius"/>
    </source>
</evidence>
<feature type="domain" description="DSC E3 ubiquitin ligase complex subunit 3 C-terminal" evidence="3">
    <location>
        <begin position="129"/>
        <end position="240"/>
    </location>
</feature>
<dbReference type="GO" id="GO:0005783">
    <property type="term" value="C:endoplasmic reticulum"/>
    <property type="evidence" value="ECO:0000318"/>
    <property type="project" value="GO_Central"/>
</dbReference>
<keyword evidence="6" id="KW-1185">Reference proteome</keyword>
<evidence type="ECO:0000313" key="5">
    <source>
        <dbReference type="JaponicusDB" id="SJAG_02703"/>
    </source>
</evidence>
<dbReference type="Pfam" id="PF10302">
    <property type="entry name" value="Dsc3_N"/>
    <property type="match status" value="1"/>
</dbReference>
<dbReference type="RefSeq" id="XP_002173899.1">
    <property type="nucleotide sequence ID" value="XM_002173863.2"/>
</dbReference>
<organism evidence="4 6">
    <name type="scientific">Schizosaccharomyces japonicus (strain yFS275 / FY16936)</name>
    <name type="common">Fission yeast</name>
    <dbReference type="NCBI Taxonomy" id="402676"/>
    <lineage>
        <taxon>Eukaryota</taxon>
        <taxon>Fungi</taxon>
        <taxon>Dikarya</taxon>
        <taxon>Ascomycota</taxon>
        <taxon>Taphrinomycotina</taxon>
        <taxon>Schizosaccharomycetes</taxon>
        <taxon>Schizosaccharomycetales</taxon>
        <taxon>Schizosaccharomycetaceae</taxon>
        <taxon>Schizosaccharomyces</taxon>
    </lineage>
</organism>
<dbReference type="STRING" id="402676.B6K0Y5"/>
<dbReference type="GeneID" id="7051082"/>
<keyword evidence="1" id="KW-0812">Transmembrane</keyword>
<dbReference type="Pfam" id="PF13373">
    <property type="entry name" value="Dsc3_C"/>
    <property type="match status" value="1"/>
</dbReference>
<dbReference type="InterPro" id="IPR045226">
    <property type="entry name" value="Dsc3"/>
</dbReference>
<dbReference type="GO" id="GO:0044695">
    <property type="term" value="C:Dsc E3 ubiquitin ligase complex"/>
    <property type="evidence" value="ECO:0000318"/>
    <property type="project" value="GO_Central"/>
</dbReference>
<dbReference type="OrthoDB" id="2556122at2759"/>
<dbReference type="InterPro" id="IPR025390">
    <property type="entry name" value="Dsc3_C"/>
</dbReference>
<keyword evidence="1" id="KW-1133">Transmembrane helix</keyword>
<dbReference type="PANTHER" id="PTHR28049">
    <property type="entry name" value="TRANSMEMBRANE PROTEIN YOR223W"/>
    <property type="match status" value="1"/>
</dbReference>
<reference evidence="4 6" key="1">
    <citation type="journal article" date="2011" name="Science">
        <title>Comparative functional genomics of the fission yeasts.</title>
        <authorList>
            <person name="Rhind N."/>
            <person name="Chen Z."/>
            <person name="Yassour M."/>
            <person name="Thompson D.A."/>
            <person name="Haas B.J."/>
            <person name="Habib N."/>
            <person name="Wapinski I."/>
            <person name="Roy S."/>
            <person name="Lin M.F."/>
            <person name="Heiman D.I."/>
            <person name="Young S.K."/>
            <person name="Furuya K."/>
            <person name="Guo Y."/>
            <person name="Pidoux A."/>
            <person name="Chen H.M."/>
            <person name="Robbertse B."/>
            <person name="Goldberg J.M."/>
            <person name="Aoki K."/>
            <person name="Bayne E.H."/>
            <person name="Berlin A.M."/>
            <person name="Desjardins C.A."/>
            <person name="Dobbs E."/>
            <person name="Dukaj L."/>
            <person name="Fan L."/>
            <person name="FitzGerald M.G."/>
            <person name="French C."/>
            <person name="Gujja S."/>
            <person name="Hansen K."/>
            <person name="Keifenheim D."/>
            <person name="Levin J.Z."/>
            <person name="Mosher R.A."/>
            <person name="Mueller C.A."/>
            <person name="Pfiffner J."/>
            <person name="Priest M."/>
            <person name="Russ C."/>
            <person name="Smialowska A."/>
            <person name="Swoboda P."/>
            <person name="Sykes S.M."/>
            <person name="Vaughn M."/>
            <person name="Vengrova S."/>
            <person name="Yoder R."/>
            <person name="Zeng Q."/>
            <person name="Allshire R."/>
            <person name="Baulcombe D."/>
            <person name="Birren B.W."/>
            <person name="Brown W."/>
            <person name="Ekwall K."/>
            <person name="Kellis M."/>
            <person name="Leatherwood J."/>
            <person name="Levin H."/>
            <person name="Margalit H."/>
            <person name="Martienssen R."/>
            <person name="Nieduszynski C.A."/>
            <person name="Spatafora J.W."/>
            <person name="Friedman N."/>
            <person name="Dalgaard J.Z."/>
            <person name="Baumann P."/>
            <person name="Niki H."/>
            <person name="Regev A."/>
            <person name="Nusbaum C."/>
        </authorList>
    </citation>
    <scope>NUCLEOTIDE SEQUENCE [LARGE SCALE GENOMIC DNA]</scope>
    <source>
        <strain evidence="6">yFS275 / FY16936</strain>
    </source>
</reference>
<dbReference type="Proteomes" id="UP000001744">
    <property type="component" value="Unassembled WGS sequence"/>
</dbReference>
<keyword evidence="1" id="KW-0472">Membrane</keyword>
<dbReference type="InterPro" id="IPR019413">
    <property type="entry name" value="Dsc3_ub-like_dom"/>
</dbReference>
<evidence type="ECO:0000313" key="6">
    <source>
        <dbReference type="Proteomes" id="UP000001744"/>
    </source>
</evidence>
<dbReference type="eggNOG" id="ENOG502S5B3">
    <property type="taxonomic scope" value="Eukaryota"/>
</dbReference>
<proteinExistence type="predicted"/>
<feature type="domain" description="DSC E3 ubiquitin ligase complex subunit 3 ubiquitin-like" evidence="2">
    <location>
        <begin position="8"/>
        <end position="95"/>
    </location>
</feature>
<sequence>MGESLDRYVVVRFASALPDLEVTINNIDRFSIQELINYVRERVPECRNKHLKMVCQGRLLSPLCTVSRAIQGNWAVTPAAETSERAFIHCIIGPELTPEQIQQEQHPEELSGMPGEYPSTNVLSNSGPRGFDRLLEAGFGEDEIATLRNQFHQLRGTDLNALTEDAIRQAEDNWIDNPAQEQATEELEMTQDMVLTGAILGFFGGPFAFFFRWHKSLTPFRMQLAIVLGLLLNFVLAFVRSLV</sequence>
<name>B6K0Y5_SCHJY</name>
<dbReference type="OMA" id="RIYVNCS"/>
<accession>B6K0Y5</accession>
<dbReference type="AlphaFoldDB" id="B6K0Y5"/>